<dbReference type="Proteomes" id="UP000253034">
    <property type="component" value="Unassembled WGS sequence"/>
</dbReference>
<sequence length="63" mass="7002">MKKLDTSVFIYREVGTALLIEAFSASFSLCAEQAEPENCGKSRGVPISCSKYFLVLISLYFKT</sequence>
<gene>
    <name evidence="1" type="ORF">DFR58_108113</name>
</gene>
<dbReference type="EMBL" id="QPJT01000008">
    <property type="protein sequence ID" value="RCX17219.1"/>
    <property type="molecule type" value="Genomic_DNA"/>
</dbReference>
<protein>
    <submittedName>
        <fullName evidence="1">Uncharacterized protein</fullName>
    </submittedName>
</protein>
<dbReference type="AlphaFoldDB" id="A0A369B6S9"/>
<dbReference type="RefSeq" id="WP_114297457.1">
    <property type="nucleotide sequence ID" value="NZ_QPJT01000008.1"/>
</dbReference>
<accession>A0A369B6S9</accession>
<proteinExistence type="predicted"/>
<evidence type="ECO:0000313" key="1">
    <source>
        <dbReference type="EMBL" id="RCX17219.1"/>
    </source>
</evidence>
<keyword evidence="2" id="KW-1185">Reference proteome</keyword>
<reference evidence="1 2" key="1">
    <citation type="submission" date="2018-07" db="EMBL/GenBank/DDBJ databases">
        <title>Genomic Encyclopedia of Type Strains, Phase IV (KMG-IV): sequencing the most valuable type-strain genomes for metagenomic binning, comparative biology and taxonomic classification.</title>
        <authorList>
            <person name="Goeker M."/>
        </authorList>
    </citation>
    <scope>NUCLEOTIDE SEQUENCE [LARGE SCALE GENOMIC DNA]</scope>
    <source>
        <strain evidence="1 2">DSM 27016</strain>
    </source>
</reference>
<evidence type="ECO:0000313" key="2">
    <source>
        <dbReference type="Proteomes" id="UP000253034"/>
    </source>
</evidence>
<comment type="caution">
    <text evidence="1">The sequence shown here is derived from an EMBL/GenBank/DDBJ whole genome shotgun (WGS) entry which is preliminary data.</text>
</comment>
<name>A0A369B6S9_9FIRM</name>
<organism evidence="1 2">
    <name type="scientific">Anaerobacterium chartisolvens</name>
    <dbReference type="NCBI Taxonomy" id="1297424"/>
    <lineage>
        <taxon>Bacteria</taxon>
        <taxon>Bacillati</taxon>
        <taxon>Bacillota</taxon>
        <taxon>Clostridia</taxon>
        <taxon>Eubacteriales</taxon>
        <taxon>Oscillospiraceae</taxon>
        <taxon>Anaerobacterium</taxon>
    </lineage>
</organism>